<dbReference type="CDD" id="cd02146">
    <property type="entry name" value="NfsA-like"/>
    <property type="match status" value="1"/>
</dbReference>
<name>A0ABS4JIR8_9BACL</name>
<dbReference type="RefSeq" id="WP_245339282.1">
    <property type="nucleotide sequence ID" value="NZ_JAGGLD010000004.1"/>
</dbReference>
<dbReference type="InterPro" id="IPR029479">
    <property type="entry name" value="Nitroreductase"/>
</dbReference>
<organism evidence="7 8">
    <name type="scientific">Paenibacillus shirakamiensis</name>
    <dbReference type="NCBI Taxonomy" id="1265935"/>
    <lineage>
        <taxon>Bacteria</taxon>
        <taxon>Bacillati</taxon>
        <taxon>Bacillota</taxon>
        <taxon>Bacilli</taxon>
        <taxon>Bacillales</taxon>
        <taxon>Paenibacillaceae</taxon>
        <taxon>Paenibacillus</taxon>
    </lineage>
</organism>
<sequence length="248" mass="27585">MSNETLKVLLQHRSIRKFKPDTLDKATVEQIVAAGQMASSSSHVQAFSVIAVTDQERKKTLAELTGNQSYVADCPVFLVWCADLSRLKYAADHHLPGQDSYEGATESFIIGTVDTALAAQNAAIAAESMGLGIVYIGGIRNRIAEVSQLLELPNLVYPVFGMCVGYPDQEPGQRPRLPVDAVLHWEAYDEHKTPEQIAAYDTTMVEYIKERTHGERDKGWSALMADKLTVPSRLHMKKYLEDRGFKMD</sequence>
<keyword evidence="3 5" id="KW-0288">FMN</keyword>
<evidence type="ECO:0000256" key="5">
    <source>
        <dbReference type="PIRNR" id="PIRNR005426"/>
    </source>
</evidence>
<dbReference type="GO" id="GO:0052873">
    <property type="term" value="F:FMN reductase (NADPH) activity"/>
    <property type="evidence" value="ECO:0007669"/>
    <property type="project" value="UniProtKB-EC"/>
</dbReference>
<dbReference type="InterPro" id="IPR016446">
    <property type="entry name" value="Flavin_OxRdtase_Frp"/>
</dbReference>
<evidence type="ECO:0000256" key="2">
    <source>
        <dbReference type="ARBA" id="ARBA00022630"/>
    </source>
</evidence>
<feature type="domain" description="Nitroreductase" evidence="6">
    <location>
        <begin position="10"/>
        <end position="65"/>
    </location>
</feature>
<evidence type="ECO:0000313" key="8">
    <source>
        <dbReference type="Proteomes" id="UP001519288"/>
    </source>
</evidence>
<accession>A0ABS4JIR8</accession>
<comment type="similarity">
    <text evidence="1 5">Belongs to the flavin oxidoreductase frp family.</text>
</comment>
<dbReference type="Proteomes" id="UP001519288">
    <property type="component" value="Unassembled WGS sequence"/>
</dbReference>
<keyword evidence="2 5" id="KW-0285">Flavoprotein</keyword>
<dbReference type="InterPro" id="IPR000415">
    <property type="entry name" value="Nitroreductase-like"/>
</dbReference>
<dbReference type="PANTHER" id="PTHR43425">
    <property type="entry name" value="OXYGEN-INSENSITIVE NADPH NITROREDUCTASE"/>
    <property type="match status" value="1"/>
</dbReference>
<dbReference type="EC" id="1.5.1.38" evidence="7"/>
<dbReference type="NCBIfam" id="NF008033">
    <property type="entry name" value="PRK10765.1"/>
    <property type="match status" value="1"/>
</dbReference>
<keyword evidence="8" id="KW-1185">Reference proteome</keyword>
<comment type="caution">
    <text evidence="7">The sequence shown here is derived from an EMBL/GenBank/DDBJ whole genome shotgun (WGS) entry which is preliminary data.</text>
</comment>
<evidence type="ECO:0000259" key="6">
    <source>
        <dbReference type="Pfam" id="PF00881"/>
    </source>
</evidence>
<evidence type="ECO:0000256" key="3">
    <source>
        <dbReference type="ARBA" id="ARBA00022643"/>
    </source>
</evidence>
<gene>
    <name evidence="7" type="ORF">J2Z69_002636</name>
</gene>
<protein>
    <submittedName>
        <fullName evidence="7">FMN reductase (NADPH)</fullName>
        <ecNumber evidence="7">1.5.1.38</ecNumber>
    </submittedName>
</protein>
<dbReference type="PIRSF" id="PIRSF005426">
    <property type="entry name" value="Frp"/>
    <property type="match status" value="1"/>
</dbReference>
<dbReference type="Gene3D" id="3.40.109.10">
    <property type="entry name" value="NADH Oxidase"/>
    <property type="match status" value="1"/>
</dbReference>
<dbReference type="Pfam" id="PF00881">
    <property type="entry name" value="Nitroreductase"/>
    <property type="match status" value="1"/>
</dbReference>
<keyword evidence="4 5" id="KW-0560">Oxidoreductase</keyword>
<evidence type="ECO:0000256" key="1">
    <source>
        <dbReference type="ARBA" id="ARBA00008366"/>
    </source>
</evidence>
<reference evidence="7 8" key="1">
    <citation type="submission" date="2021-03" db="EMBL/GenBank/DDBJ databases">
        <title>Genomic Encyclopedia of Type Strains, Phase IV (KMG-IV): sequencing the most valuable type-strain genomes for metagenomic binning, comparative biology and taxonomic classification.</title>
        <authorList>
            <person name="Goeker M."/>
        </authorList>
    </citation>
    <scope>NUCLEOTIDE SEQUENCE [LARGE SCALE GENOMIC DNA]</scope>
    <source>
        <strain evidence="7 8">DSM 26806</strain>
    </source>
</reference>
<evidence type="ECO:0000256" key="4">
    <source>
        <dbReference type="ARBA" id="ARBA00023002"/>
    </source>
</evidence>
<dbReference type="PANTHER" id="PTHR43425:SF2">
    <property type="entry name" value="OXYGEN-INSENSITIVE NADPH NITROREDUCTASE"/>
    <property type="match status" value="1"/>
</dbReference>
<keyword evidence="5" id="KW-0521">NADP</keyword>
<dbReference type="EMBL" id="JAGGLD010000004">
    <property type="protein sequence ID" value="MBP2001591.1"/>
    <property type="molecule type" value="Genomic_DNA"/>
</dbReference>
<dbReference type="SUPFAM" id="SSF55469">
    <property type="entry name" value="FMN-dependent nitroreductase-like"/>
    <property type="match status" value="1"/>
</dbReference>
<proteinExistence type="inferred from homology"/>
<evidence type="ECO:0000313" key="7">
    <source>
        <dbReference type="EMBL" id="MBP2001591.1"/>
    </source>
</evidence>